<keyword evidence="4" id="KW-0029">Amino-acid transport</keyword>
<dbReference type="OrthoDB" id="2268893at2759"/>
<reference evidence="10 11" key="1">
    <citation type="submission" date="2014-04" db="EMBL/GenBank/DDBJ databases">
        <authorList>
            <consortium name="DOE Joint Genome Institute"/>
            <person name="Kuo A."/>
            <person name="Girlanda M."/>
            <person name="Perotto S."/>
            <person name="Kohler A."/>
            <person name="Nagy L.G."/>
            <person name="Floudas D."/>
            <person name="Copeland A."/>
            <person name="Barry K.W."/>
            <person name="Cichocki N."/>
            <person name="Veneault-Fourrey C."/>
            <person name="LaButti K."/>
            <person name="Lindquist E.A."/>
            <person name="Lipzen A."/>
            <person name="Lundell T."/>
            <person name="Morin E."/>
            <person name="Murat C."/>
            <person name="Sun H."/>
            <person name="Tunlid A."/>
            <person name="Henrissat B."/>
            <person name="Grigoriev I.V."/>
            <person name="Hibbett D.S."/>
            <person name="Martin F."/>
            <person name="Nordberg H.P."/>
            <person name="Cantor M.N."/>
            <person name="Hua S.X."/>
        </authorList>
    </citation>
    <scope>NUCLEOTIDE SEQUENCE [LARGE SCALE GENOMIC DNA]</scope>
    <source>
        <strain evidence="10 11">MUT 4182</strain>
    </source>
</reference>
<dbReference type="HOGENOM" id="CLU_1705557_0_0_1"/>
<dbReference type="InterPro" id="IPR004840">
    <property type="entry name" value="Amino_acid_permease_CS"/>
</dbReference>
<evidence type="ECO:0000256" key="3">
    <source>
        <dbReference type="ARBA" id="ARBA00022692"/>
    </source>
</evidence>
<reference evidence="11" key="2">
    <citation type="submission" date="2015-01" db="EMBL/GenBank/DDBJ databases">
        <title>Evolutionary Origins and Diversification of the Mycorrhizal Mutualists.</title>
        <authorList>
            <consortium name="DOE Joint Genome Institute"/>
            <consortium name="Mycorrhizal Genomics Consortium"/>
            <person name="Kohler A."/>
            <person name="Kuo A."/>
            <person name="Nagy L.G."/>
            <person name="Floudas D."/>
            <person name="Copeland A."/>
            <person name="Barry K.W."/>
            <person name="Cichocki N."/>
            <person name="Veneault-Fourrey C."/>
            <person name="LaButti K."/>
            <person name="Lindquist E.A."/>
            <person name="Lipzen A."/>
            <person name="Lundell T."/>
            <person name="Morin E."/>
            <person name="Murat C."/>
            <person name="Riley R."/>
            <person name="Ohm R."/>
            <person name="Sun H."/>
            <person name="Tunlid A."/>
            <person name="Henrissat B."/>
            <person name="Grigoriev I.V."/>
            <person name="Hibbett D.S."/>
            <person name="Martin F."/>
        </authorList>
    </citation>
    <scope>NUCLEOTIDE SEQUENCE [LARGE SCALE GENOMIC DNA]</scope>
    <source>
        <strain evidence="11">MUT 4182</strain>
    </source>
</reference>
<dbReference type="InterPro" id="IPR004841">
    <property type="entry name" value="AA-permease/SLC12A_dom"/>
</dbReference>
<keyword evidence="3 8" id="KW-0812">Transmembrane</keyword>
<dbReference type="PANTHER" id="PTHR43341:SF18">
    <property type="entry name" value="AMINO ACID PERMEASE_ SLC12A DOMAIN-CONTAINING PROTEIN"/>
    <property type="match status" value="1"/>
</dbReference>
<evidence type="ECO:0000256" key="7">
    <source>
        <dbReference type="SAM" id="MobiDB-lite"/>
    </source>
</evidence>
<gene>
    <name evidence="10" type="ORF">M407DRAFT_30695</name>
</gene>
<keyword evidence="6 8" id="KW-0472">Membrane</keyword>
<feature type="domain" description="Amino acid permease/ SLC12A" evidence="9">
    <location>
        <begin position="41"/>
        <end position="140"/>
    </location>
</feature>
<feature type="region of interest" description="Disordered" evidence="7">
    <location>
        <begin position="1"/>
        <end position="32"/>
    </location>
</feature>
<dbReference type="Pfam" id="PF00324">
    <property type="entry name" value="AA_permease"/>
    <property type="match status" value="1"/>
</dbReference>
<organism evidence="10 11">
    <name type="scientific">Tulasnella calospora MUT 4182</name>
    <dbReference type="NCBI Taxonomy" id="1051891"/>
    <lineage>
        <taxon>Eukaryota</taxon>
        <taxon>Fungi</taxon>
        <taxon>Dikarya</taxon>
        <taxon>Basidiomycota</taxon>
        <taxon>Agaricomycotina</taxon>
        <taxon>Agaricomycetes</taxon>
        <taxon>Cantharellales</taxon>
        <taxon>Tulasnellaceae</taxon>
        <taxon>Tulasnella</taxon>
    </lineage>
</organism>
<dbReference type="AlphaFoldDB" id="A0A0C3KDY0"/>
<evidence type="ECO:0000256" key="2">
    <source>
        <dbReference type="ARBA" id="ARBA00022448"/>
    </source>
</evidence>
<evidence type="ECO:0000256" key="1">
    <source>
        <dbReference type="ARBA" id="ARBA00004141"/>
    </source>
</evidence>
<dbReference type="Gene3D" id="1.20.1740.10">
    <property type="entry name" value="Amino acid/polyamine transporter I"/>
    <property type="match status" value="1"/>
</dbReference>
<evidence type="ECO:0000256" key="5">
    <source>
        <dbReference type="ARBA" id="ARBA00022989"/>
    </source>
</evidence>
<dbReference type="Proteomes" id="UP000054248">
    <property type="component" value="Unassembled WGS sequence"/>
</dbReference>
<evidence type="ECO:0000313" key="11">
    <source>
        <dbReference type="Proteomes" id="UP000054248"/>
    </source>
</evidence>
<dbReference type="GO" id="GO:0016020">
    <property type="term" value="C:membrane"/>
    <property type="evidence" value="ECO:0007669"/>
    <property type="project" value="UniProtKB-SubCell"/>
</dbReference>
<evidence type="ECO:0000256" key="4">
    <source>
        <dbReference type="ARBA" id="ARBA00022970"/>
    </source>
</evidence>
<keyword evidence="11" id="KW-1185">Reference proteome</keyword>
<feature type="transmembrane region" description="Helical" evidence="8">
    <location>
        <begin position="69"/>
        <end position="89"/>
    </location>
</feature>
<keyword evidence="2" id="KW-0813">Transport</keyword>
<dbReference type="InterPro" id="IPR050524">
    <property type="entry name" value="APC_YAT"/>
</dbReference>
<dbReference type="EMBL" id="KN823210">
    <property type="protein sequence ID" value="KIO19663.1"/>
    <property type="molecule type" value="Genomic_DNA"/>
</dbReference>
<comment type="subcellular location">
    <subcellularLocation>
        <location evidence="1">Membrane</location>
        <topology evidence="1">Multi-pass membrane protein</topology>
    </subcellularLocation>
</comment>
<evidence type="ECO:0000259" key="9">
    <source>
        <dbReference type="Pfam" id="PF00324"/>
    </source>
</evidence>
<dbReference type="PANTHER" id="PTHR43341">
    <property type="entry name" value="AMINO ACID PERMEASE"/>
    <property type="match status" value="1"/>
</dbReference>
<dbReference type="STRING" id="1051891.A0A0C3KDY0"/>
<sequence length="154" mass="15677">MHIDPHELIVEGPGDDGEDERLGSSREPPVFAPKRGLKERHIGVMAISGMLGTGIFLASGRALADAGPAGALLGYVVMGLVTIAVALTAAEMSALCPATGGFIAHAQKFVDPALGAAIGWNFAYALAIVQAVEITAASLLGRSLVAGLACIILF</sequence>
<evidence type="ECO:0000313" key="10">
    <source>
        <dbReference type="EMBL" id="KIO19663.1"/>
    </source>
</evidence>
<dbReference type="PROSITE" id="PS00218">
    <property type="entry name" value="AMINO_ACID_PERMEASE_1"/>
    <property type="match status" value="1"/>
</dbReference>
<name>A0A0C3KDY0_9AGAM</name>
<evidence type="ECO:0000256" key="6">
    <source>
        <dbReference type="ARBA" id="ARBA00023136"/>
    </source>
</evidence>
<dbReference type="GO" id="GO:0015171">
    <property type="term" value="F:amino acid transmembrane transporter activity"/>
    <property type="evidence" value="ECO:0007669"/>
    <property type="project" value="TreeGrafter"/>
</dbReference>
<evidence type="ECO:0000256" key="8">
    <source>
        <dbReference type="SAM" id="Phobius"/>
    </source>
</evidence>
<feature type="transmembrane region" description="Helical" evidence="8">
    <location>
        <begin position="42"/>
        <end position="63"/>
    </location>
</feature>
<keyword evidence="5 8" id="KW-1133">Transmembrane helix</keyword>
<accession>A0A0C3KDY0</accession>
<feature type="transmembrane region" description="Helical" evidence="8">
    <location>
        <begin position="109"/>
        <end position="128"/>
    </location>
</feature>
<protein>
    <recommendedName>
        <fullName evidence="9">Amino acid permease/ SLC12A domain-containing protein</fullName>
    </recommendedName>
</protein>
<proteinExistence type="predicted"/>